<organism evidence="5 6">
    <name type="scientific">Homarus americanus</name>
    <name type="common">American lobster</name>
    <dbReference type="NCBI Taxonomy" id="6706"/>
    <lineage>
        <taxon>Eukaryota</taxon>
        <taxon>Metazoa</taxon>
        <taxon>Ecdysozoa</taxon>
        <taxon>Arthropoda</taxon>
        <taxon>Crustacea</taxon>
        <taxon>Multicrustacea</taxon>
        <taxon>Malacostraca</taxon>
        <taxon>Eumalacostraca</taxon>
        <taxon>Eucarida</taxon>
        <taxon>Decapoda</taxon>
        <taxon>Pleocyemata</taxon>
        <taxon>Astacidea</taxon>
        <taxon>Nephropoidea</taxon>
        <taxon>Nephropidae</taxon>
        <taxon>Homarus</taxon>
    </lineage>
</organism>
<dbReference type="PANTHER" id="PTHR10416:SF0">
    <property type="entry name" value="DNA POLYMERASE DELTA SUBUNIT 2"/>
    <property type="match status" value="1"/>
</dbReference>
<dbReference type="PANTHER" id="PTHR10416">
    <property type="entry name" value="DNA POLYMERASE DELTA SUBUNIT 2"/>
    <property type="match status" value="1"/>
</dbReference>
<dbReference type="InterPro" id="IPR007185">
    <property type="entry name" value="DNA_pol_a/d/e_bsu"/>
</dbReference>
<dbReference type="GO" id="GO:0006271">
    <property type="term" value="P:DNA strand elongation involved in DNA replication"/>
    <property type="evidence" value="ECO:0007669"/>
    <property type="project" value="TreeGrafter"/>
</dbReference>
<dbReference type="InterPro" id="IPR024826">
    <property type="entry name" value="DNA_pol_delta/II_ssu"/>
</dbReference>
<evidence type="ECO:0000259" key="3">
    <source>
        <dbReference type="Pfam" id="PF04042"/>
    </source>
</evidence>
<dbReference type="GO" id="GO:0003677">
    <property type="term" value="F:DNA binding"/>
    <property type="evidence" value="ECO:0007669"/>
    <property type="project" value="InterPro"/>
</dbReference>
<dbReference type="EMBL" id="JAHLQT010035183">
    <property type="protein sequence ID" value="KAG7158415.1"/>
    <property type="molecule type" value="Genomic_DNA"/>
</dbReference>
<name>A0A8J5JIU6_HOMAM</name>
<feature type="domain" description="DNA polymerase alpha/delta/epsilon subunit B" evidence="3">
    <location>
        <begin position="236"/>
        <end position="356"/>
    </location>
</feature>
<protein>
    <submittedName>
        <fullName evidence="5">DNA polymerase delta subunit 2-like</fullName>
    </submittedName>
</protein>
<dbReference type="Pfam" id="PF18018">
    <property type="entry name" value="DNA_pol_D_N"/>
    <property type="match status" value="1"/>
</dbReference>
<evidence type="ECO:0000313" key="6">
    <source>
        <dbReference type="Proteomes" id="UP000747542"/>
    </source>
</evidence>
<keyword evidence="2" id="KW-0235">DNA replication</keyword>
<sequence length="408" mass="45346">MMILEGFDHSVKSEVLLSIPTEEEGGRADRCGVSYKNLSKKYSLWCSKDVTRQYCMMYTARLEKMRPKVEARASNKWKNVCFKRLHELNEYCGRCIIIGTLFKRQELKPSILKEISEEHQLMPQPVAEKYVGEGDDIILEDEVQRIQLVGDIDISNLVTGVVCSVLGKEGDGGKFIVEDLCFAGLPDPVPRDVVSEDRYVMMVSGLELSSSVDSLLTLELLVDYITGHLGHSEEQAAIAREKPEKVKMMKELDDILAQIASVCPVDVMPGEFDPANHIMPQQPLHCCMLPKAAMYSTMQSVTNPYECEIGGRAFIGLSGQNVKDISRCSTLEDPLKVLEKLCEWGHLAPTAPDTLSAGDHKISLVSVPRFSSTGTCVLVNLRTLQCQLLCFSADSSDLNESCNQEAEK</sequence>
<dbReference type="GO" id="GO:0043625">
    <property type="term" value="C:delta DNA polymerase complex"/>
    <property type="evidence" value="ECO:0007669"/>
    <property type="project" value="TreeGrafter"/>
</dbReference>
<accession>A0A8J5JIU6</accession>
<evidence type="ECO:0000256" key="2">
    <source>
        <dbReference type="ARBA" id="ARBA00022705"/>
    </source>
</evidence>
<dbReference type="InterPro" id="IPR040663">
    <property type="entry name" value="DNA_pol_D_N"/>
</dbReference>
<comment type="caution">
    <text evidence="5">The sequence shown here is derived from an EMBL/GenBank/DDBJ whole genome shotgun (WGS) entry which is preliminary data.</text>
</comment>
<feature type="domain" description="DNA polymerase delta subunit OB-fold" evidence="4">
    <location>
        <begin position="53"/>
        <end position="179"/>
    </location>
</feature>
<evidence type="ECO:0000313" key="5">
    <source>
        <dbReference type="EMBL" id="KAG7158415.1"/>
    </source>
</evidence>
<dbReference type="Pfam" id="PF04042">
    <property type="entry name" value="DNA_pol_E_B"/>
    <property type="match status" value="1"/>
</dbReference>
<evidence type="ECO:0000256" key="1">
    <source>
        <dbReference type="ARBA" id="ARBA00006035"/>
    </source>
</evidence>
<dbReference type="Gene3D" id="3.60.21.50">
    <property type="match status" value="2"/>
</dbReference>
<dbReference type="Proteomes" id="UP000747542">
    <property type="component" value="Unassembled WGS sequence"/>
</dbReference>
<comment type="similarity">
    <text evidence="1">Belongs to the DNA polymerase delta/II small subunit family.</text>
</comment>
<dbReference type="Gene3D" id="2.40.50.430">
    <property type="match status" value="1"/>
</dbReference>
<gene>
    <name evidence="5" type="primary">POLD2-L</name>
    <name evidence="5" type="ORF">Hamer_G022576</name>
</gene>
<reference evidence="5" key="1">
    <citation type="journal article" date="2021" name="Sci. Adv.">
        <title>The American lobster genome reveals insights on longevity, neural, and immune adaptations.</title>
        <authorList>
            <person name="Polinski J.M."/>
            <person name="Zimin A.V."/>
            <person name="Clark K.F."/>
            <person name="Kohn A.B."/>
            <person name="Sadowski N."/>
            <person name="Timp W."/>
            <person name="Ptitsyn A."/>
            <person name="Khanna P."/>
            <person name="Romanova D.Y."/>
            <person name="Williams P."/>
            <person name="Greenwood S.J."/>
            <person name="Moroz L.L."/>
            <person name="Walt D.R."/>
            <person name="Bodnar A.G."/>
        </authorList>
    </citation>
    <scope>NUCLEOTIDE SEQUENCE</scope>
    <source>
        <strain evidence="5">GMGI-L3</strain>
    </source>
</reference>
<evidence type="ECO:0000259" key="4">
    <source>
        <dbReference type="Pfam" id="PF18018"/>
    </source>
</evidence>
<keyword evidence="6" id="KW-1185">Reference proteome</keyword>
<proteinExistence type="inferred from homology"/>
<dbReference type="AlphaFoldDB" id="A0A8J5JIU6"/>